<dbReference type="InterPro" id="IPR023885">
    <property type="entry name" value="4Fe4S-binding_SPASM_dom"/>
</dbReference>
<dbReference type="EC" id="1.21.98.4" evidence="8"/>
<dbReference type="InterPro" id="IPR006638">
    <property type="entry name" value="Elp3/MiaA/NifB-like_rSAM"/>
</dbReference>
<name>A0ABS6ZLN4_9GAMM</name>
<protein>
    <recommendedName>
        <fullName evidence="8">PqqA peptide cyclase</fullName>
        <ecNumber evidence="8">1.21.98.4</ecNumber>
    </recommendedName>
    <alternativeName>
        <fullName evidence="8">Coenzyme PQQ synthesis protein E</fullName>
    </alternativeName>
</protein>
<dbReference type="Pfam" id="PF13186">
    <property type="entry name" value="SPASM"/>
    <property type="match status" value="1"/>
</dbReference>
<proteinExistence type="inferred from homology"/>
<evidence type="ECO:0000259" key="9">
    <source>
        <dbReference type="PROSITE" id="PS51918"/>
    </source>
</evidence>
<evidence type="ECO:0000256" key="8">
    <source>
        <dbReference type="HAMAP-Rule" id="MF_00660"/>
    </source>
</evidence>
<dbReference type="InterPro" id="IPR011843">
    <property type="entry name" value="PQQ_synth_PqqE_bac"/>
</dbReference>
<evidence type="ECO:0000313" key="10">
    <source>
        <dbReference type="EMBL" id="MBW6389915.1"/>
    </source>
</evidence>
<dbReference type="CDD" id="cd21119">
    <property type="entry name" value="SPASM_PqqE"/>
    <property type="match status" value="1"/>
</dbReference>
<keyword evidence="5 8" id="KW-0560">Oxidoreductase</keyword>
<comment type="pathway">
    <text evidence="8">Cofactor biosynthesis; pyrroloquinoline quinone biosynthesis.</text>
</comment>
<keyword evidence="11" id="KW-1185">Reference proteome</keyword>
<feature type="binding site" evidence="8">
    <location>
        <position position="33"/>
    </location>
    <ligand>
        <name>[4Fe-4S] cluster</name>
        <dbReference type="ChEBI" id="CHEBI:49883"/>
        <note>4Fe-4S-S-AdoMet</note>
    </ligand>
</feature>
<dbReference type="PROSITE" id="PS01305">
    <property type="entry name" value="MOAA_NIFB_PQQE"/>
    <property type="match status" value="1"/>
</dbReference>
<dbReference type="InterPro" id="IPR007197">
    <property type="entry name" value="rSAM"/>
</dbReference>
<dbReference type="InterPro" id="IPR058240">
    <property type="entry name" value="rSAM_sf"/>
</dbReference>
<dbReference type="Proteomes" id="UP000769617">
    <property type="component" value="Unassembled WGS sequence"/>
</dbReference>
<dbReference type="PANTHER" id="PTHR11228:SF7">
    <property type="entry name" value="PQQA PEPTIDE CYCLASE"/>
    <property type="match status" value="1"/>
</dbReference>
<dbReference type="HAMAP" id="MF_00660">
    <property type="entry name" value="PqqE"/>
    <property type="match status" value="1"/>
</dbReference>
<dbReference type="SFLD" id="SFLDG01067">
    <property type="entry name" value="SPASM/twitch_domain_containing"/>
    <property type="match status" value="1"/>
</dbReference>
<accession>A0ABS6ZLN4</accession>
<evidence type="ECO:0000256" key="5">
    <source>
        <dbReference type="ARBA" id="ARBA00023002"/>
    </source>
</evidence>
<dbReference type="EMBL" id="JAHYCA010000001">
    <property type="protein sequence ID" value="MBW6389915.1"/>
    <property type="molecule type" value="Genomic_DNA"/>
</dbReference>
<evidence type="ECO:0000256" key="4">
    <source>
        <dbReference type="ARBA" id="ARBA00022905"/>
    </source>
</evidence>
<comment type="similarity">
    <text evidence="8">Belongs to the radical SAM superfamily. PqqE family.</text>
</comment>
<dbReference type="PANTHER" id="PTHR11228">
    <property type="entry name" value="RADICAL SAM DOMAIN PROTEIN"/>
    <property type="match status" value="1"/>
</dbReference>
<organism evidence="10 11">
    <name type="scientific">Billgrantia antri</name>
    <dbReference type="NCBI Taxonomy" id="2846777"/>
    <lineage>
        <taxon>Bacteria</taxon>
        <taxon>Pseudomonadati</taxon>
        <taxon>Pseudomonadota</taxon>
        <taxon>Gammaproteobacteria</taxon>
        <taxon>Oceanospirillales</taxon>
        <taxon>Halomonadaceae</taxon>
        <taxon>Billgrantia</taxon>
    </lineage>
</organism>
<keyword evidence="7 8" id="KW-0411">Iron-sulfur</keyword>
<dbReference type="InterPro" id="IPR013785">
    <property type="entry name" value="Aldolase_TIM"/>
</dbReference>
<evidence type="ECO:0000256" key="1">
    <source>
        <dbReference type="ARBA" id="ARBA00022485"/>
    </source>
</evidence>
<comment type="caution">
    <text evidence="10">The sequence shown here is derived from an EMBL/GenBank/DDBJ whole genome shotgun (WGS) entry which is preliminary data.</text>
</comment>
<evidence type="ECO:0000256" key="3">
    <source>
        <dbReference type="ARBA" id="ARBA00022723"/>
    </source>
</evidence>
<dbReference type="SFLD" id="SFLDS00029">
    <property type="entry name" value="Radical_SAM"/>
    <property type="match status" value="1"/>
</dbReference>
<keyword evidence="3 8" id="KW-0479">Metal-binding</keyword>
<dbReference type="NCBIfam" id="TIGR02109">
    <property type="entry name" value="PQQ_syn_pqqE"/>
    <property type="match status" value="1"/>
</dbReference>
<dbReference type="NCBIfam" id="TIGR04085">
    <property type="entry name" value="rSAM_more_4Fe4S"/>
    <property type="match status" value="1"/>
</dbReference>
<dbReference type="InterPro" id="IPR017200">
    <property type="entry name" value="PqqE-like"/>
</dbReference>
<dbReference type="Gene3D" id="3.20.20.70">
    <property type="entry name" value="Aldolase class I"/>
    <property type="match status" value="1"/>
</dbReference>
<feature type="domain" description="Radical SAM core" evidence="9">
    <location>
        <begin position="15"/>
        <end position="231"/>
    </location>
</feature>
<keyword evidence="1 8" id="KW-0004">4Fe-4S</keyword>
<dbReference type="PROSITE" id="PS51918">
    <property type="entry name" value="RADICAL_SAM"/>
    <property type="match status" value="1"/>
</dbReference>
<dbReference type="SUPFAM" id="SSF102114">
    <property type="entry name" value="Radical SAM enzymes"/>
    <property type="match status" value="1"/>
</dbReference>
<dbReference type="Pfam" id="PF04055">
    <property type="entry name" value="Radical_SAM"/>
    <property type="match status" value="1"/>
</dbReference>
<comment type="catalytic activity">
    <reaction evidence="8">
        <text>[PQQ precursor protein] + S-adenosyl-L-methionine = E-Y cross-linked-[PQQ precursor protein] + 5'-deoxyadenosine + L-methionine + H(+)</text>
        <dbReference type="Rhea" id="RHEA:56836"/>
        <dbReference type="Rhea" id="RHEA-COMP:14800"/>
        <dbReference type="Rhea" id="RHEA-COMP:14801"/>
        <dbReference type="ChEBI" id="CHEBI:15378"/>
        <dbReference type="ChEBI" id="CHEBI:17319"/>
        <dbReference type="ChEBI" id="CHEBI:57844"/>
        <dbReference type="ChEBI" id="CHEBI:59789"/>
        <dbReference type="ChEBI" id="CHEBI:141026"/>
        <dbReference type="ChEBI" id="CHEBI:141027"/>
        <dbReference type="EC" id="1.21.98.4"/>
    </reaction>
</comment>
<dbReference type="SMART" id="SM00729">
    <property type="entry name" value="Elp3"/>
    <property type="match status" value="1"/>
</dbReference>
<dbReference type="InterPro" id="IPR000385">
    <property type="entry name" value="MoaA_NifB_PqqE_Fe-S-bd_CS"/>
</dbReference>
<dbReference type="CDD" id="cd01335">
    <property type="entry name" value="Radical_SAM"/>
    <property type="match status" value="1"/>
</dbReference>
<gene>
    <name evidence="8 10" type="primary">pqqE</name>
    <name evidence="10" type="ORF">KPL81_01890</name>
</gene>
<reference evidence="10 11" key="1">
    <citation type="submission" date="2021-07" db="EMBL/GenBank/DDBJ databases">
        <authorList>
            <person name="So Y."/>
        </authorList>
    </citation>
    <scope>NUCLEOTIDE SEQUENCE [LARGE SCALE GENOMIC DNA]</scope>
    <source>
        <strain evidence="10 11">Y3S6</strain>
    </source>
</reference>
<evidence type="ECO:0000256" key="2">
    <source>
        <dbReference type="ARBA" id="ARBA00022691"/>
    </source>
</evidence>
<feature type="binding site" evidence="8">
    <location>
        <position position="36"/>
    </location>
    <ligand>
        <name>[4Fe-4S] cluster</name>
        <dbReference type="ChEBI" id="CHEBI:49883"/>
        <note>4Fe-4S-S-AdoMet</note>
    </ligand>
</feature>
<evidence type="ECO:0000256" key="6">
    <source>
        <dbReference type="ARBA" id="ARBA00023004"/>
    </source>
</evidence>
<sequence>MSEIARSQAGEASGSGQPLWLLAELTYRCPLQCAYCSNPLDFAAVKEELSTEEWIDVLTQARAMGAVQMGFSGGEPLVRRDLETLVAEARRLGFYTNLITSGLGLDEARIEALHAAGLDHIQISLQASDPDVAAAVAGSPKAHAKKLAMARSVKAAGYPMVLNVVLHRHNIDRLDEIIALCDELGADAVELANCQMYGWAHLNREGLLPSREQLETAEATTARWRERLAERGRDMRLLFVVPDYYAERPKACMGGWGAIFMTVAPDGAVLPCHSARMLPMSFPNVRDRGLREIWYDSDAFNRYRGDGWMREPCRSCDERHQDVGGCRCQAYLLTGDATATDPVCSLSPDHHLVEAARREAEADQRRVEQLTQRSVRASRVFCRQ</sequence>
<keyword evidence="4 8" id="KW-0884">PQQ biosynthesis</keyword>
<dbReference type="PIRSF" id="PIRSF037420">
    <property type="entry name" value="PQQ_syn_pqqE"/>
    <property type="match status" value="1"/>
</dbReference>
<keyword evidence="6 8" id="KW-0408">Iron</keyword>
<dbReference type="SFLD" id="SFLDG01386">
    <property type="entry name" value="main_SPASM_domain-containing"/>
    <property type="match status" value="1"/>
</dbReference>
<dbReference type="SFLD" id="SFLDF00280">
    <property type="entry name" value="coenzyme_PQQ_synthesis_protein"/>
    <property type="match status" value="1"/>
</dbReference>
<keyword evidence="2 8" id="KW-0949">S-adenosyl-L-methionine</keyword>
<comment type="function">
    <text evidence="8">Catalyzes the cross-linking of a glutamate residue and a tyrosine residue in the PqqA protein as part of the biosynthesis of pyrroloquinoline quinone (PQQ).</text>
</comment>
<comment type="cofactor">
    <cofactor evidence="8">
        <name>[4Fe-4S] cluster</name>
        <dbReference type="ChEBI" id="CHEBI:49883"/>
    </cofactor>
    <text evidence="8">Binds 1 [4Fe-4S] cluster. The cluster is coordinated with 3 cysteines and an exchangeable S-adenosyl-L-methionine.</text>
</comment>
<comment type="subunit">
    <text evidence="8">Interacts with PqqD. The interaction is necessary for activity of PqqE.</text>
</comment>
<dbReference type="RefSeq" id="WP_219790451.1">
    <property type="nucleotide sequence ID" value="NZ_JAHYCA010000001.1"/>
</dbReference>
<evidence type="ECO:0000256" key="7">
    <source>
        <dbReference type="ARBA" id="ARBA00023014"/>
    </source>
</evidence>
<evidence type="ECO:0000313" key="11">
    <source>
        <dbReference type="Proteomes" id="UP000769617"/>
    </source>
</evidence>
<dbReference type="InterPro" id="IPR050377">
    <property type="entry name" value="Radical_SAM_PqqE_MftC-like"/>
</dbReference>
<feature type="binding site" evidence="8">
    <location>
        <position position="29"/>
    </location>
    <ligand>
        <name>[4Fe-4S] cluster</name>
        <dbReference type="ChEBI" id="CHEBI:49883"/>
        <note>4Fe-4S-S-AdoMet</note>
    </ligand>
</feature>